<proteinExistence type="predicted"/>
<name>A0A0F0GJ69_LENAE</name>
<accession>A0A0F0GJ69</accession>
<reference evidence="1 2" key="1">
    <citation type="submission" date="2015-02" db="EMBL/GenBank/DDBJ databases">
        <authorList>
            <person name="Ju K.-S."/>
            <person name="Doroghazi J.R."/>
            <person name="Metcalf W."/>
        </authorList>
    </citation>
    <scope>NUCLEOTIDE SEQUENCE [LARGE SCALE GENOMIC DNA]</scope>
    <source>
        <strain evidence="1 2">NRRL B-16140</strain>
    </source>
</reference>
<evidence type="ECO:0000313" key="1">
    <source>
        <dbReference type="EMBL" id="KJK43604.1"/>
    </source>
</evidence>
<keyword evidence="2" id="KW-1185">Reference proteome</keyword>
<dbReference type="InterPro" id="IPR025680">
    <property type="entry name" value="DddI"/>
</dbReference>
<dbReference type="RefSeq" id="WP_045315528.1">
    <property type="nucleotide sequence ID" value="NZ_JYJG01000282.1"/>
</dbReference>
<dbReference type="AlphaFoldDB" id="A0A0F0GJ69"/>
<comment type="caution">
    <text evidence="1">The sequence shown here is derived from an EMBL/GenBank/DDBJ whole genome shotgun (WGS) entry which is preliminary data.</text>
</comment>
<organism evidence="1 2">
    <name type="scientific">Lentzea aerocolonigenes</name>
    <name type="common">Lechevalieria aerocolonigenes</name>
    <name type="synonym">Saccharothrix aerocolonigenes</name>
    <dbReference type="NCBI Taxonomy" id="68170"/>
    <lineage>
        <taxon>Bacteria</taxon>
        <taxon>Bacillati</taxon>
        <taxon>Actinomycetota</taxon>
        <taxon>Actinomycetes</taxon>
        <taxon>Pseudonocardiales</taxon>
        <taxon>Pseudonocardiaceae</taxon>
        <taxon>Lentzea</taxon>
    </lineage>
</organism>
<protein>
    <recommendedName>
        <fullName evidence="3">Immunity protein Imm1</fullName>
    </recommendedName>
</protein>
<dbReference type="Proteomes" id="UP000033393">
    <property type="component" value="Unassembled WGS sequence"/>
</dbReference>
<dbReference type="EMBL" id="JYJG01000282">
    <property type="protein sequence ID" value="KJK43604.1"/>
    <property type="molecule type" value="Genomic_DNA"/>
</dbReference>
<sequence>MSELAREFLMYVHTRANDRSAKRECWSYTRGEVTLTLGLGPGVGFALWTDGGSEWITSGGTNEDPVTYETDEETTEDFPAGCEHPIEVIIGVLERFVEHEDRSSDVRWASFRAASTRE</sequence>
<evidence type="ECO:0008006" key="3">
    <source>
        <dbReference type="Google" id="ProtNLM"/>
    </source>
</evidence>
<evidence type="ECO:0000313" key="2">
    <source>
        <dbReference type="Proteomes" id="UP000033393"/>
    </source>
</evidence>
<dbReference type="Pfam" id="PF14430">
    <property type="entry name" value="Imm1"/>
    <property type="match status" value="1"/>
</dbReference>
<gene>
    <name evidence="1" type="ORF">UK23_32465</name>
</gene>